<dbReference type="InterPro" id="IPR017941">
    <property type="entry name" value="Rieske_2Fe-2S"/>
</dbReference>
<dbReference type="GO" id="GO:0005506">
    <property type="term" value="F:iron ion binding"/>
    <property type="evidence" value="ECO:0007669"/>
    <property type="project" value="InterPro"/>
</dbReference>
<proteinExistence type="predicted"/>
<organism evidence="1 2">
    <name type="scientific">Croceibacterium atlanticum</name>
    <dbReference type="NCBI Taxonomy" id="1267766"/>
    <lineage>
        <taxon>Bacteria</taxon>
        <taxon>Pseudomonadati</taxon>
        <taxon>Pseudomonadota</taxon>
        <taxon>Alphaproteobacteria</taxon>
        <taxon>Sphingomonadales</taxon>
        <taxon>Erythrobacteraceae</taxon>
        <taxon>Croceibacterium</taxon>
    </lineage>
</organism>
<dbReference type="Pfam" id="PF00355">
    <property type="entry name" value="Rieske"/>
    <property type="match status" value="1"/>
</dbReference>
<dbReference type="RefSeq" id="WP_046903585.1">
    <property type="nucleotide sequence ID" value="NZ_CP011452.2"/>
</dbReference>
<dbReference type="PROSITE" id="PS51296">
    <property type="entry name" value="RIESKE"/>
    <property type="match status" value="1"/>
</dbReference>
<dbReference type="OrthoDB" id="7418829at2"/>
<dbReference type="SUPFAM" id="SSF50022">
    <property type="entry name" value="ISP domain"/>
    <property type="match status" value="1"/>
</dbReference>
<dbReference type="PANTHER" id="PTHR21266:SF59">
    <property type="entry name" value="BLR4922 PROTEIN"/>
    <property type="match status" value="1"/>
</dbReference>
<dbReference type="EMBL" id="CP011452">
    <property type="protein sequence ID" value="AKH42899.1"/>
    <property type="molecule type" value="Genomic_DNA"/>
</dbReference>
<dbReference type="Gene3D" id="2.102.10.10">
    <property type="entry name" value="Rieske [2Fe-2S] iron-sulphur domain"/>
    <property type="match status" value="1"/>
</dbReference>
<dbReference type="KEGG" id="aay:WYH_01863"/>
<keyword evidence="2" id="KW-1185">Reference proteome</keyword>
<dbReference type="EC" id="1.14.12.-" evidence="1"/>
<dbReference type="STRING" id="1267766.WYH_01863"/>
<protein>
    <submittedName>
        <fullName evidence="1">Phenoxybenzoate dioxygenase subunit alpha</fullName>
        <ecNumber evidence="1">1.14.12.-</ecNumber>
    </submittedName>
</protein>
<dbReference type="PROSITE" id="PS00570">
    <property type="entry name" value="RING_HYDROXYL_ALPHA"/>
    <property type="match status" value="1"/>
</dbReference>
<evidence type="ECO:0000313" key="1">
    <source>
        <dbReference type="EMBL" id="AKH42899.1"/>
    </source>
</evidence>
<dbReference type="GO" id="GO:0051213">
    <property type="term" value="F:dioxygenase activity"/>
    <property type="evidence" value="ECO:0007669"/>
    <property type="project" value="UniProtKB-KW"/>
</dbReference>
<dbReference type="InterPro" id="IPR036922">
    <property type="entry name" value="Rieske_2Fe-2S_sf"/>
</dbReference>
<reference evidence="1" key="1">
    <citation type="submission" date="2015-05" db="EMBL/GenBank/DDBJ databases">
        <title>The complete genome of Altererythrobacter atlanticus strain 26DY36.</title>
        <authorList>
            <person name="Wu Y.-H."/>
            <person name="Cheng H."/>
            <person name="Wu X.-W."/>
        </authorList>
    </citation>
    <scope>NUCLEOTIDE SEQUENCE [LARGE SCALE GENOMIC DNA]</scope>
    <source>
        <strain evidence="1">26DY36</strain>
    </source>
</reference>
<keyword evidence="1" id="KW-0223">Dioxygenase</keyword>
<dbReference type="InterPro" id="IPR050584">
    <property type="entry name" value="Cholesterol_7-desaturase"/>
</dbReference>
<name>A0A0F7KTK7_9SPHN</name>
<gene>
    <name evidence="1" type="primary">pobA_2</name>
    <name evidence="1" type="ORF">WYH_01863</name>
</gene>
<sequence length="391" mass="44381">MSMMSPEAASPDLWSTKRQFEQVSPASLAGRFMRSFWQPIAMATQIEPGRARPVHAFGESFTLYRTPDGTLNLTEFRCPHRRTQLSTGWVESDGIRCMYHGWKFGTDGQCKEVPGEDNENYIRRIKLKTYPVREYLGLVFAYVGDGEPPEMPRYTAFEDASYLDVSTYFRDCNYFQNIENGIDEVHVNFTHSTGLFEHSGLNEEVPQVEAEQTSYGLVAKGVRSDGRVRETHLLMPNILMLKLPPSAEGENEWRNYISWRIPVTDTLHMTFIVQGVSIAGEDIDKFIAARDEVNAQIAALESFKDVSRRVMSGEIAMSDIPPRPDITGIQDYVTQVGQGEIVDRSAEHLGRSDLAIVLLRRMWERELRALEMGEPLTSWEVPEMLAPTKGL</sequence>
<dbReference type="Proteomes" id="UP000034392">
    <property type="component" value="Chromosome"/>
</dbReference>
<evidence type="ECO:0000313" key="2">
    <source>
        <dbReference type="Proteomes" id="UP000034392"/>
    </source>
</evidence>
<dbReference type="SUPFAM" id="SSF55961">
    <property type="entry name" value="Bet v1-like"/>
    <property type="match status" value="1"/>
</dbReference>
<dbReference type="PANTHER" id="PTHR21266">
    <property type="entry name" value="IRON-SULFUR DOMAIN CONTAINING PROTEIN"/>
    <property type="match status" value="1"/>
</dbReference>
<dbReference type="PATRIC" id="fig|1267766.3.peg.1883"/>
<dbReference type="GO" id="GO:0051537">
    <property type="term" value="F:2 iron, 2 sulfur cluster binding"/>
    <property type="evidence" value="ECO:0007669"/>
    <property type="project" value="InterPro"/>
</dbReference>
<keyword evidence="1" id="KW-0560">Oxidoreductase</keyword>
<dbReference type="Gene3D" id="3.90.380.10">
    <property type="entry name" value="Naphthalene 1,2-dioxygenase Alpha Subunit, Chain A, domain 1"/>
    <property type="match status" value="1"/>
</dbReference>
<dbReference type="InterPro" id="IPR015881">
    <property type="entry name" value="ARHD_Rieske_2Fe_2S"/>
</dbReference>
<dbReference type="AlphaFoldDB" id="A0A0F7KTK7"/>
<accession>A0A0F7KTK7</accession>